<proteinExistence type="inferred from homology"/>
<dbReference type="GO" id="GO:0003998">
    <property type="term" value="F:acylphosphatase activity"/>
    <property type="evidence" value="ECO:0007669"/>
    <property type="project" value="UniProtKB-EC"/>
</dbReference>
<feature type="active site" evidence="4">
    <location>
        <position position="21"/>
    </location>
</feature>
<feature type="active site" evidence="4">
    <location>
        <position position="39"/>
    </location>
</feature>
<dbReference type="AlphaFoldDB" id="A0A351TZR1"/>
<evidence type="ECO:0000256" key="5">
    <source>
        <dbReference type="RuleBase" id="RU004168"/>
    </source>
</evidence>
<comment type="similarity">
    <text evidence="1 5">Belongs to the acylphosphatase family.</text>
</comment>
<keyword evidence="4" id="KW-0378">Hydrolase</keyword>
<evidence type="ECO:0000256" key="4">
    <source>
        <dbReference type="PROSITE-ProRule" id="PRU00520"/>
    </source>
</evidence>
<dbReference type="InterPro" id="IPR001792">
    <property type="entry name" value="Acylphosphatase-like_dom"/>
</dbReference>
<comment type="catalytic activity">
    <reaction evidence="3 4">
        <text>an acyl phosphate + H2O = a carboxylate + phosphate + H(+)</text>
        <dbReference type="Rhea" id="RHEA:14965"/>
        <dbReference type="ChEBI" id="CHEBI:15377"/>
        <dbReference type="ChEBI" id="CHEBI:15378"/>
        <dbReference type="ChEBI" id="CHEBI:29067"/>
        <dbReference type="ChEBI" id="CHEBI:43474"/>
        <dbReference type="ChEBI" id="CHEBI:59918"/>
        <dbReference type="EC" id="3.6.1.7"/>
    </reaction>
</comment>
<dbReference type="PANTHER" id="PTHR47268">
    <property type="entry name" value="ACYLPHOSPHATASE"/>
    <property type="match status" value="1"/>
</dbReference>
<evidence type="ECO:0000313" key="6">
    <source>
        <dbReference type="EMBL" id="NLW34989.1"/>
    </source>
</evidence>
<gene>
    <name evidence="6" type="ORF">GXY80_05825</name>
</gene>
<dbReference type="EMBL" id="JAAYEE010000098">
    <property type="protein sequence ID" value="NLW34989.1"/>
    <property type="molecule type" value="Genomic_DNA"/>
</dbReference>
<evidence type="ECO:0000256" key="2">
    <source>
        <dbReference type="ARBA" id="ARBA00012150"/>
    </source>
</evidence>
<dbReference type="InterPro" id="IPR020456">
    <property type="entry name" value="Acylphosphatase"/>
</dbReference>
<reference evidence="6" key="1">
    <citation type="journal article" date="2020" name="Biotechnol. Biofuels">
        <title>New insights from the biogas microbiome by comprehensive genome-resolved metagenomics of nearly 1600 species originating from multiple anaerobic digesters.</title>
        <authorList>
            <person name="Campanaro S."/>
            <person name="Treu L."/>
            <person name="Rodriguez-R L.M."/>
            <person name="Kovalovszki A."/>
            <person name="Ziels R.M."/>
            <person name="Maus I."/>
            <person name="Zhu X."/>
            <person name="Kougias P.G."/>
            <person name="Basile A."/>
            <person name="Luo G."/>
            <person name="Schluter A."/>
            <person name="Konstantinidis K.T."/>
            <person name="Angelidaki I."/>
        </authorList>
    </citation>
    <scope>NUCLEOTIDE SEQUENCE</scope>
    <source>
        <strain evidence="6">AS06rmzACSIP_7</strain>
    </source>
</reference>
<dbReference type="PROSITE" id="PS51160">
    <property type="entry name" value="ACYLPHOSPHATASE_3"/>
    <property type="match status" value="1"/>
</dbReference>
<reference evidence="6" key="2">
    <citation type="submission" date="2020-01" db="EMBL/GenBank/DDBJ databases">
        <authorList>
            <person name="Campanaro S."/>
        </authorList>
    </citation>
    <scope>NUCLEOTIDE SEQUENCE</scope>
    <source>
        <strain evidence="6">AS06rmzACSIP_7</strain>
    </source>
</reference>
<organism evidence="6 7">
    <name type="scientific">Syntrophorhabdus aromaticivorans</name>
    <dbReference type="NCBI Taxonomy" id="328301"/>
    <lineage>
        <taxon>Bacteria</taxon>
        <taxon>Pseudomonadati</taxon>
        <taxon>Thermodesulfobacteriota</taxon>
        <taxon>Syntrophorhabdia</taxon>
        <taxon>Syntrophorhabdales</taxon>
        <taxon>Syntrophorhabdaceae</taxon>
        <taxon>Syntrophorhabdus</taxon>
    </lineage>
</organism>
<dbReference type="InterPro" id="IPR036046">
    <property type="entry name" value="Acylphosphatase-like_dom_sf"/>
</dbReference>
<dbReference type="Pfam" id="PF00708">
    <property type="entry name" value="Acylphosphatase"/>
    <property type="match status" value="1"/>
</dbReference>
<dbReference type="SUPFAM" id="SSF54975">
    <property type="entry name" value="Acylphosphatase/BLUF domain-like"/>
    <property type="match status" value="1"/>
</dbReference>
<name>A0A351TZR1_9BACT</name>
<accession>A0A351TZR1</accession>
<dbReference type="Proteomes" id="UP000777265">
    <property type="component" value="Unassembled WGS sequence"/>
</dbReference>
<dbReference type="EC" id="3.6.1.7" evidence="2 4"/>
<protein>
    <recommendedName>
        <fullName evidence="2 4">acylphosphatase</fullName>
        <ecNumber evidence="2 4">3.6.1.7</ecNumber>
    </recommendedName>
</protein>
<dbReference type="PANTHER" id="PTHR47268:SF4">
    <property type="entry name" value="ACYLPHOSPHATASE"/>
    <property type="match status" value="1"/>
</dbReference>
<sequence>MSMVVRAHILVSGVVQGVFFRHNTMIKANEFNLKGWVRNLRDSRVEIICEGKKDEVQKLVDWCKKGPKGAYVSNVDVTWEDCTGEFDTFRVTY</sequence>
<evidence type="ECO:0000256" key="3">
    <source>
        <dbReference type="ARBA" id="ARBA00047645"/>
    </source>
</evidence>
<evidence type="ECO:0000256" key="1">
    <source>
        <dbReference type="ARBA" id="ARBA00005614"/>
    </source>
</evidence>
<dbReference type="PROSITE" id="PS00150">
    <property type="entry name" value="ACYLPHOSPHATASE_1"/>
    <property type="match status" value="1"/>
</dbReference>
<dbReference type="InterPro" id="IPR017968">
    <property type="entry name" value="Acylphosphatase_CS"/>
</dbReference>
<comment type="caution">
    <text evidence="6">The sequence shown here is derived from an EMBL/GenBank/DDBJ whole genome shotgun (WGS) entry which is preliminary data.</text>
</comment>
<dbReference type="NCBIfam" id="NF011016">
    <property type="entry name" value="PRK14444.1"/>
    <property type="match status" value="1"/>
</dbReference>
<evidence type="ECO:0000313" key="7">
    <source>
        <dbReference type="Proteomes" id="UP000777265"/>
    </source>
</evidence>
<dbReference type="Gene3D" id="3.30.70.100">
    <property type="match status" value="1"/>
</dbReference>
<dbReference type="STRING" id="909663.GCA_000512235_02601"/>